<dbReference type="Gene3D" id="3.30.420.40">
    <property type="match status" value="1"/>
</dbReference>
<dbReference type="GeneID" id="87597480"/>
<evidence type="ECO:0000313" key="3">
    <source>
        <dbReference type="EMBL" id="KOO39174.1"/>
    </source>
</evidence>
<dbReference type="InterPro" id="IPR045079">
    <property type="entry name" value="Oxoprolinase-like"/>
</dbReference>
<dbReference type="PATRIC" id="fig|136160.3.peg.2427"/>
<evidence type="ECO:0000259" key="2">
    <source>
        <dbReference type="Pfam" id="PF05378"/>
    </source>
</evidence>
<evidence type="ECO:0000259" key="1">
    <source>
        <dbReference type="Pfam" id="PF01968"/>
    </source>
</evidence>
<gene>
    <name evidence="3" type="ORF">AMD02_10200</name>
</gene>
<dbReference type="Pfam" id="PF05378">
    <property type="entry name" value="Hydant_A_N"/>
    <property type="match status" value="1"/>
</dbReference>
<sequence>MTSYRIGIDVGGTHTDAVLLDETNQVMAETKAPTTEDVSRGIYQAMRDVIESAQVDRTRIDYAMLGTTHCTNAIVERKRLNTVGIIRIGAPATLAVKPLIGVPDDLRTLLGKHVYIVSGGHEFDGREIASLDEDHLYEIAHEIKGAVDSVAITSVFSPVSDNHEVRAAEIIREVLGEAIPISLSKEIGSVGLLERENATILNASVVNVAQATAEGFVAALKEEGIEANVFFGQNDGTLMSVEYAKKYPILTIACGPTNSLRGASFLTGKENAIVVDVGGTTTDIGVLAQSFPRESSLAVEIGGARTNFRMPDLVSIGLGGGTIIRVNETDGTFTIGPESVGYRLPEKGLVFGGDTLTTTDVVVALGRANIGDRSKVAHLDKELLRRIYDQMVEMVEMAVDQMKTSSGDAPVILVGGGSILLPDQLRGASEVMKPEHLGVANAIGAAIAQVSGQIERVFSLDERGREQTLAYAKDLAREEAIKAGADPSDLTIVDVEDVPLAYLPGNATRIRVKAAGPLGSASAEQYEKGNVIL</sequence>
<reference evidence="3" key="1">
    <citation type="submission" date="2015-08" db="EMBL/GenBank/DDBJ databases">
        <title>Complete DNA Sequence of Pseudomonas syringae pv. actinidiae, the Causal Agent of Kiwifruit Canker Disease.</title>
        <authorList>
            <person name="Rikkerink E.H.A."/>
            <person name="Fineran P.C."/>
        </authorList>
    </citation>
    <scope>NUCLEOTIDE SEQUENCE</scope>
    <source>
        <strain evidence="3">DSM 13666</strain>
    </source>
</reference>
<dbReference type="RefSeq" id="WP_053431235.1">
    <property type="nucleotide sequence ID" value="NZ_CP040441.1"/>
</dbReference>
<dbReference type="PANTHER" id="PTHR11365">
    <property type="entry name" value="5-OXOPROLINASE RELATED"/>
    <property type="match status" value="1"/>
</dbReference>
<dbReference type="InterPro" id="IPR002821">
    <property type="entry name" value="Hydantoinase_A"/>
</dbReference>
<name>A0A0M0KK30_ALKHA</name>
<dbReference type="PANTHER" id="PTHR11365:SF10">
    <property type="entry name" value="HYDANTOINASE_OXOPROLINASE"/>
    <property type="match status" value="1"/>
</dbReference>
<dbReference type="InterPro" id="IPR043129">
    <property type="entry name" value="ATPase_NBD"/>
</dbReference>
<dbReference type="EMBL" id="LILD01000001">
    <property type="protein sequence ID" value="KOO39174.1"/>
    <property type="molecule type" value="Genomic_DNA"/>
</dbReference>
<accession>A0A0M0KK30</accession>
<dbReference type="AlphaFoldDB" id="A0A0M0KK30"/>
<feature type="domain" description="Hydantoinase A/oxoprolinase" evidence="1">
    <location>
        <begin position="195"/>
        <end position="401"/>
    </location>
</feature>
<feature type="domain" description="Hydantoinase/oxoprolinase N-terminal" evidence="2">
    <location>
        <begin position="5"/>
        <end position="174"/>
    </location>
</feature>
<dbReference type="SUPFAM" id="SSF53067">
    <property type="entry name" value="Actin-like ATPase domain"/>
    <property type="match status" value="2"/>
</dbReference>
<proteinExistence type="predicted"/>
<comment type="caution">
    <text evidence="3">The sequence shown here is derived from an EMBL/GenBank/DDBJ whole genome shotgun (WGS) entry which is preliminary data.</text>
</comment>
<protein>
    <submittedName>
        <fullName evidence="3">Hydantoinase subunit beta</fullName>
    </submittedName>
</protein>
<dbReference type="InterPro" id="IPR008040">
    <property type="entry name" value="Hydant_A_N"/>
</dbReference>
<dbReference type="GO" id="GO:0016787">
    <property type="term" value="F:hydrolase activity"/>
    <property type="evidence" value="ECO:0007669"/>
    <property type="project" value="InterPro"/>
</dbReference>
<dbReference type="Pfam" id="PF01968">
    <property type="entry name" value="Hydantoinase_A"/>
    <property type="match status" value="1"/>
</dbReference>
<organism evidence="3">
    <name type="scientific">Halalkalibacterium halodurans</name>
    <name type="common">Bacillus halodurans</name>
    <dbReference type="NCBI Taxonomy" id="86665"/>
    <lineage>
        <taxon>Bacteria</taxon>
        <taxon>Bacillati</taxon>
        <taxon>Bacillota</taxon>
        <taxon>Bacilli</taxon>
        <taxon>Bacillales</taxon>
        <taxon>Bacillaceae</taxon>
        <taxon>Halalkalibacterium (ex Joshi et al. 2022)</taxon>
    </lineage>
</organism>